<dbReference type="RefSeq" id="WP_151196348.1">
    <property type="nucleotide sequence ID" value="NZ_JBHKBM010000009.1"/>
</dbReference>
<gene>
    <name evidence="1" type="ORF">DW084_16435</name>
</gene>
<reference evidence="1 2" key="1">
    <citation type="submission" date="2018-08" db="EMBL/GenBank/DDBJ databases">
        <title>A genome reference for cultivated species of the human gut microbiota.</title>
        <authorList>
            <person name="Zou Y."/>
            <person name="Xue W."/>
            <person name="Luo G."/>
        </authorList>
    </citation>
    <scope>NUCLEOTIDE SEQUENCE [LARGE SCALE GENOMIC DNA]</scope>
    <source>
        <strain evidence="1 2">AF48-16</strain>
    </source>
</reference>
<dbReference type="Proteomes" id="UP000286288">
    <property type="component" value="Unassembled WGS sequence"/>
</dbReference>
<evidence type="ECO:0000313" key="2">
    <source>
        <dbReference type="Proteomes" id="UP000286288"/>
    </source>
</evidence>
<dbReference type="AlphaFoldDB" id="A0A415EPE5"/>
<evidence type="ECO:0000313" key="1">
    <source>
        <dbReference type="EMBL" id="RHK04286.1"/>
    </source>
</evidence>
<sequence>MNEEIIYVAVKEDNGIEKIQATGSKETASKWLDDWVKSKRSDGFDAEVNHEYLDYGLKAVVMEAESEDEDTFCVYKLAVE</sequence>
<protein>
    <submittedName>
        <fullName evidence="1">Uncharacterized protein</fullName>
    </submittedName>
</protein>
<name>A0A415EPE5_ENTCA</name>
<dbReference type="EMBL" id="QRMZ01000029">
    <property type="protein sequence ID" value="RHK04286.1"/>
    <property type="molecule type" value="Genomic_DNA"/>
</dbReference>
<comment type="caution">
    <text evidence="1">The sequence shown here is derived from an EMBL/GenBank/DDBJ whole genome shotgun (WGS) entry which is preliminary data.</text>
</comment>
<proteinExistence type="predicted"/>
<organism evidence="1 2">
    <name type="scientific">Enterococcus casseliflavus</name>
    <name type="common">Enterococcus flavescens</name>
    <dbReference type="NCBI Taxonomy" id="37734"/>
    <lineage>
        <taxon>Bacteria</taxon>
        <taxon>Bacillati</taxon>
        <taxon>Bacillota</taxon>
        <taxon>Bacilli</taxon>
        <taxon>Lactobacillales</taxon>
        <taxon>Enterococcaceae</taxon>
        <taxon>Enterococcus</taxon>
    </lineage>
</organism>
<accession>A0A415EPE5</accession>